<dbReference type="PANTHER" id="PTHR48046:SF1">
    <property type="entry name" value="GLYCOSYLTRANSFERASE-RELATED"/>
    <property type="match status" value="1"/>
</dbReference>
<proteinExistence type="inferred from homology"/>
<protein>
    <recommendedName>
        <fullName evidence="7">Glycosyltransferase</fullName>
    </recommendedName>
</protein>
<dbReference type="FunFam" id="3.40.50.2000:FF:000056">
    <property type="entry name" value="Glycosyltransferase"/>
    <property type="match status" value="1"/>
</dbReference>
<dbReference type="Proteomes" id="UP000607653">
    <property type="component" value="Unassembled WGS sequence"/>
</dbReference>
<keyword evidence="2 4" id="KW-0328">Glycosyltransferase</keyword>
<name>A0A822Z2L1_NELNU</name>
<evidence type="ECO:0000313" key="6">
    <source>
        <dbReference type="Proteomes" id="UP000607653"/>
    </source>
</evidence>
<dbReference type="GO" id="GO:0008194">
    <property type="term" value="F:UDP-glycosyltransferase activity"/>
    <property type="evidence" value="ECO:0007669"/>
    <property type="project" value="InterPro"/>
</dbReference>
<sequence>MASRPTALIVDLFCTDAFDVADELGIPKYVYITSSARLLALSLYLPTLDQEIEGEYVDLQEPIHVPGCKPVPVDDIVDPMLDRTNEQYAWYLAHASRYALAQGILLNSTEDLEPETLKALREDPVLRQISKAPIYPVGPIVRSLDEFTGQEEKECLAWLDEQPTESVLYVSLGSGGTLSNEQLTEFALGLELSQKRFVWVVRPPARKETAASFFTSGNVSCGPSKYLPEGFMTRIKGRGFFVNTWGPQTAILRHASIGGFLCHCGWNSTLESIANGVPVIAWPLYAEQRLNATMLTEDWGMAIRTEHLPTKRLIGREEIGRLVQLVLGSGEGKALRSRARELQISALRAMGDGGSVHNSLSQFVRDCEMSLERSQQEKTPKSKEKC</sequence>
<evidence type="ECO:0000256" key="4">
    <source>
        <dbReference type="RuleBase" id="RU003718"/>
    </source>
</evidence>
<organism evidence="5 6">
    <name type="scientific">Nelumbo nucifera</name>
    <name type="common">Sacred lotus</name>
    <dbReference type="NCBI Taxonomy" id="4432"/>
    <lineage>
        <taxon>Eukaryota</taxon>
        <taxon>Viridiplantae</taxon>
        <taxon>Streptophyta</taxon>
        <taxon>Embryophyta</taxon>
        <taxon>Tracheophyta</taxon>
        <taxon>Spermatophyta</taxon>
        <taxon>Magnoliopsida</taxon>
        <taxon>Proteales</taxon>
        <taxon>Nelumbonaceae</taxon>
        <taxon>Nelumbo</taxon>
    </lineage>
</organism>
<gene>
    <name evidence="5" type="ORF">HUJ06_014977</name>
</gene>
<dbReference type="Gene3D" id="3.40.50.2000">
    <property type="entry name" value="Glycogen Phosphorylase B"/>
    <property type="match status" value="2"/>
</dbReference>
<evidence type="ECO:0000313" key="5">
    <source>
        <dbReference type="EMBL" id="DAD40654.1"/>
    </source>
</evidence>
<evidence type="ECO:0000256" key="3">
    <source>
        <dbReference type="ARBA" id="ARBA00022679"/>
    </source>
</evidence>
<dbReference type="EMBL" id="DUZY01000005">
    <property type="protein sequence ID" value="DAD40654.1"/>
    <property type="molecule type" value="Genomic_DNA"/>
</dbReference>
<evidence type="ECO:0008006" key="7">
    <source>
        <dbReference type="Google" id="ProtNLM"/>
    </source>
</evidence>
<comment type="caution">
    <text evidence="5">The sequence shown here is derived from an EMBL/GenBank/DDBJ whole genome shotgun (WGS) entry which is preliminary data.</text>
</comment>
<dbReference type="PROSITE" id="PS00375">
    <property type="entry name" value="UDPGT"/>
    <property type="match status" value="1"/>
</dbReference>
<dbReference type="CDD" id="cd03784">
    <property type="entry name" value="GT1_Gtf-like"/>
    <property type="match status" value="1"/>
</dbReference>
<dbReference type="InterPro" id="IPR035595">
    <property type="entry name" value="UDP_glycos_trans_CS"/>
</dbReference>
<accession>A0A822Z2L1</accession>
<keyword evidence="3 4" id="KW-0808">Transferase</keyword>
<evidence type="ECO:0000256" key="1">
    <source>
        <dbReference type="ARBA" id="ARBA00009995"/>
    </source>
</evidence>
<evidence type="ECO:0000256" key="2">
    <source>
        <dbReference type="ARBA" id="ARBA00022676"/>
    </source>
</evidence>
<dbReference type="InterPro" id="IPR002213">
    <property type="entry name" value="UDP_glucos_trans"/>
</dbReference>
<reference evidence="5 6" key="1">
    <citation type="journal article" date="2020" name="Mol. Biol. Evol.">
        <title>Distinct Expression and Methylation Patterns for Genes with Different Fates following a Single Whole-Genome Duplication in Flowering Plants.</title>
        <authorList>
            <person name="Shi T."/>
            <person name="Rahmani R.S."/>
            <person name="Gugger P.F."/>
            <person name="Wang M."/>
            <person name="Li H."/>
            <person name="Zhang Y."/>
            <person name="Li Z."/>
            <person name="Wang Q."/>
            <person name="Van de Peer Y."/>
            <person name="Marchal K."/>
            <person name="Chen J."/>
        </authorList>
    </citation>
    <scope>NUCLEOTIDE SEQUENCE [LARGE SCALE GENOMIC DNA]</scope>
    <source>
        <tissue evidence="5">Leaf</tissue>
    </source>
</reference>
<dbReference type="SUPFAM" id="SSF53756">
    <property type="entry name" value="UDP-Glycosyltransferase/glycogen phosphorylase"/>
    <property type="match status" value="1"/>
</dbReference>
<dbReference type="Pfam" id="PF00201">
    <property type="entry name" value="UDPGT"/>
    <property type="match status" value="1"/>
</dbReference>
<comment type="similarity">
    <text evidence="1 4">Belongs to the UDP-glycosyltransferase family.</text>
</comment>
<keyword evidence="6" id="KW-1185">Reference proteome</keyword>
<dbReference type="AlphaFoldDB" id="A0A822Z2L1"/>
<dbReference type="PANTHER" id="PTHR48046">
    <property type="entry name" value="UDP-GLYCOSYLTRANSFERASE 72E1"/>
    <property type="match status" value="1"/>
</dbReference>